<accession>R0KKA6</accession>
<dbReference type="RefSeq" id="XP_008023851.1">
    <property type="nucleotide sequence ID" value="XM_008025660.1"/>
</dbReference>
<protein>
    <submittedName>
        <fullName evidence="2">Uncharacterized protein</fullName>
    </submittedName>
</protein>
<reference evidence="2 3" key="1">
    <citation type="journal article" date="2012" name="PLoS Pathog.">
        <title>Diverse lifestyles and strategies of plant pathogenesis encoded in the genomes of eighteen Dothideomycetes fungi.</title>
        <authorList>
            <person name="Ohm R.A."/>
            <person name="Feau N."/>
            <person name="Henrissat B."/>
            <person name="Schoch C.L."/>
            <person name="Horwitz B.A."/>
            <person name="Barry K.W."/>
            <person name="Condon B.J."/>
            <person name="Copeland A.C."/>
            <person name="Dhillon B."/>
            <person name="Glaser F."/>
            <person name="Hesse C.N."/>
            <person name="Kosti I."/>
            <person name="LaButti K."/>
            <person name="Lindquist E.A."/>
            <person name="Lucas S."/>
            <person name="Salamov A.A."/>
            <person name="Bradshaw R.E."/>
            <person name="Ciuffetti L."/>
            <person name="Hamelin R.C."/>
            <person name="Kema G.H.J."/>
            <person name="Lawrence C."/>
            <person name="Scott J.A."/>
            <person name="Spatafora J.W."/>
            <person name="Turgeon B.G."/>
            <person name="de Wit P.J.G.M."/>
            <person name="Zhong S."/>
            <person name="Goodwin S.B."/>
            <person name="Grigoriev I.V."/>
        </authorList>
    </citation>
    <scope>NUCLEOTIDE SEQUENCE [LARGE SCALE GENOMIC DNA]</scope>
    <source>
        <strain evidence="3">28A</strain>
    </source>
</reference>
<feature type="compositionally biased region" description="Polar residues" evidence="1">
    <location>
        <begin position="441"/>
        <end position="451"/>
    </location>
</feature>
<dbReference type="AlphaFoldDB" id="R0KKA6"/>
<dbReference type="EMBL" id="KB908537">
    <property type="protein sequence ID" value="EOA88422.1"/>
    <property type="molecule type" value="Genomic_DNA"/>
</dbReference>
<gene>
    <name evidence="2" type="ORF">SETTUDRAFT_107690</name>
</gene>
<keyword evidence="3" id="KW-1185">Reference proteome</keyword>
<dbReference type="GeneID" id="19395249"/>
<proteinExistence type="predicted"/>
<evidence type="ECO:0000313" key="2">
    <source>
        <dbReference type="EMBL" id="EOA88422.1"/>
    </source>
</evidence>
<dbReference type="HOGENOM" id="CLU_028034_0_0_1"/>
<evidence type="ECO:0000313" key="3">
    <source>
        <dbReference type="Proteomes" id="UP000016935"/>
    </source>
</evidence>
<organism evidence="2 3">
    <name type="scientific">Exserohilum turcicum (strain 28A)</name>
    <name type="common">Northern leaf blight fungus</name>
    <name type="synonym">Setosphaeria turcica</name>
    <dbReference type="NCBI Taxonomy" id="671987"/>
    <lineage>
        <taxon>Eukaryota</taxon>
        <taxon>Fungi</taxon>
        <taxon>Dikarya</taxon>
        <taxon>Ascomycota</taxon>
        <taxon>Pezizomycotina</taxon>
        <taxon>Dothideomycetes</taxon>
        <taxon>Pleosporomycetidae</taxon>
        <taxon>Pleosporales</taxon>
        <taxon>Pleosporineae</taxon>
        <taxon>Pleosporaceae</taxon>
        <taxon>Exserohilum</taxon>
    </lineage>
</organism>
<evidence type="ECO:0000256" key="1">
    <source>
        <dbReference type="SAM" id="MobiDB-lite"/>
    </source>
</evidence>
<feature type="compositionally biased region" description="Basic and acidic residues" evidence="1">
    <location>
        <begin position="459"/>
        <end position="474"/>
    </location>
</feature>
<dbReference type="OrthoDB" id="3793524at2759"/>
<feature type="region of interest" description="Disordered" evidence="1">
    <location>
        <begin position="366"/>
        <end position="406"/>
    </location>
</feature>
<reference evidence="2 3" key="2">
    <citation type="journal article" date="2013" name="PLoS Genet.">
        <title>Comparative genome structure, secondary metabolite, and effector coding capacity across Cochliobolus pathogens.</title>
        <authorList>
            <person name="Condon B.J."/>
            <person name="Leng Y."/>
            <person name="Wu D."/>
            <person name="Bushley K.E."/>
            <person name="Ohm R.A."/>
            <person name="Otillar R."/>
            <person name="Martin J."/>
            <person name="Schackwitz W."/>
            <person name="Grimwood J."/>
            <person name="MohdZainudin N."/>
            <person name="Xue C."/>
            <person name="Wang R."/>
            <person name="Manning V.A."/>
            <person name="Dhillon B."/>
            <person name="Tu Z.J."/>
            <person name="Steffenson B.J."/>
            <person name="Salamov A."/>
            <person name="Sun H."/>
            <person name="Lowry S."/>
            <person name="LaButti K."/>
            <person name="Han J."/>
            <person name="Copeland A."/>
            <person name="Lindquist E."/>
            <person name="Barry K."/>
            <person name="Schmutz J."/>
            <person name="Baker S.E."/>
            <person name="Ciuffetti L.M."/>
            <person name="Grigoriev I.V."/>
            <person name="Zhong S."/>
            <person name="Turgeon B.G."/>
        </authorList>
    </citation>
    <scope>NUCLEOTIDE SEQUENCE [LARGE SCALE GENOMIC DNA]</scope>
    <source>
        <strain evidence="3">28A</strain>
    </source>
</reference>
<dbReference type="eggNOG" id="ENOG502RS24">
    <property type="taxonomic scope" value="Eukaryota"/>
</dbReference>
<dbReference type="Proteomes" id="UP000016935">
    <property type="component" value="Unassembled WGS sequence"/>
</dbReference>
<sequence>MTTYYCYGKDGTVTTSLLDPNAQVFTRGHSSITSYEQQGDIVGAYLARRDMGYHVPTEQETYHYQAPPIKPWGRASGNSTIPEPMERSYWSSDAHESSGYPGSSRAEVVSTLGYAGSASHPSIAQYYPDPEEIRHMHTLHSLLPYLQPGRKMNALNGPKVDIFEQDTGVVLAQQVSKKLLVMFLGRRVVNKYIRTLHRENVEECSGSAACQEISLPRGKSCKAAMAVLISWMARACRYRTMNTMTQIRVPKSTFVACSLAQTMEMFELHKDALRVDHYIAQTHFTRPIFAVELEALWNCLGEANRYVYAAIKVVGKRIQDSERPGSRSVPGINYEMYAMLKRHPRLEARVRDLELNEQHRPTFSTIWTRKLGDGKNDQETNQLQGVGVGHSSATSEKSSKDLPTRDQSQSLMAAGVGDATRGFEALSIVSAVGEESVSYVGTSNEASQTERSILPCDDNEVRNGGMEEAHQPTT</sequence>
<name>R0KKA6_EXST2</name>
<feature type="region of interest" description="Disordered" evidence="1">
    <location>
        <begin position="441"/>
        <end position="474"/>
    </location>
</feature>